<proteinExistence type="predicted"/>
<accession>A0ABU8MHD2</accession>
<reference evidence="1 2" key="1">
    <citation type="submission" date="2024-03" db="EMBL/GenBank/DDBJ databases">
        <title>Actinomycetospora sp. OC33-EN08, a novel actinomycete isolated from wild orchid (Aerides multiflora).</title>
        <authorList>
            <person name="Suriyachadkun C."/>
        </authorList>
    </citation>
    <scope>NUCLEOTIDE SEQUENCE [LARGE SCALE GENOMIC DNA]</scope>
    <source>
        <strain evidence="1 2">OC33-EN08</strain>
    </source>
</reference>
<name>A0ABU8MHD2_9PSEU</name>
<protein>
    <recommendedName>
        <fullName evidence="3">EcsC family protein</fullName>
    </recommendedName>
</protein>
<evidence type="ECO:0000313" key="1">
    <source>
        <dbReference type="EMBL" id="MEJ2866724.1"/>
    </source>
</evidence>
<gene>
    <name evidence="1" type="ORF">WCD74_03050</name>
</gene>
<dbReference type="RefSeq" id="WP_337693337.1">
    <property type="nucleotide sequence ID" value="NZ_JBBEGN010000001.1"/>
</dbReference>
<dbReference type="Proteomes" id="UP001385809">
    <property type="component" value="Unassembled WGS sequence"/>
</dbReference>
<sequence length="238" mass="25026">MTIDEARDEPTPDDEQQTGRALRLLDRAIDLQQPLVAAHVRKLRERHPEESASEICKRLERQYLAAVTGSGAAVGAAAAAPGVGTAASLAMSAGETVTSLEAAALFALSYAEVHGVHIADVERRRTLLLSLLLGDGGSTFVSKAAGRTGKHWGRLLVDAIPMTKINQVNRVLGGRFITKYGQKQGILVLGRTAPFGIGAGIGAAGNAAVGWTVVKGVRRAFGDVPEDPGHLKGRHSED</sequence>
<organism evidence="1 2">
    <name type="scientific">Actinomycetospora aurantiaca</name>
    <dbReference type="NCBI Taxonomy" id="3129233"/>
    <lineage>
        <taxon>Bacteria</taxon>
        <taxon>Bacillati</taxon>
        <taxon>Actinomycetota</taxon>
        <taxon>Actinomycetes</taxon>
        <taxon>Pseudonocardiales</taxon>
        <taxon>Pseudonocardiaceae</taxon>
        <taxon>Actinomycetospora</taxon>
    </lineage>
</organism>
<keyword evidence="2" id="KW-1185">Reference proteome</keyword>
<dbReference type="EMBL" id="JBBEGN010000001">
    <property type="protein sequence ID" value="MEJ2866724.1"/>
    <property type="molecule type" value="Genomic_DNA"/>
</dbReference>
<evidence type="ECO:0000313" key="2">
    <source>
        <dbReference type="Proteomes" id="UP001385809"/>
    </source>
</evidence>
<comment type="caution">
    <text evidence="1">The sequence shown here is derived from an EMBL/GenBank/DDBJ whole genome shotgun (WGS) entry which is preliminary data.</text>
</comment>
<evidence type="ECO:0008006" key="3">
    <source>
        <dbReference type="Google" id="ProtNLM"/>
    </source>
</evidence>